<evidence type="ECO:0000313" key="2">
    <source>
        <dbReference type="EMBL" id="MEK7953767.1"/>
    </source>
</evidence>
<keyword evidence="2" id="KW-0418">Kinase</keyword>
<proteinExistence type="predicted"/>
<dbReference type="RefSeq" id="WP_341407534.1">
    <property type="nucleotide sequence ID" value="NZ_JBBUKT010000013.1"/>
</dbReference>
<feature type="region of interest" description="Disordered" evidence="1">
    <location>
        <begin position="392"/>
        <end position="458"/>
    </location>
</feature>
<dbReference type="PANTHER" id="PTHR40050:SF1">
    <property type="entry name" value="INNER SPORE COAT PROTEIN H"/>
    <property type="match status" value="1"/>
</dbReference>
<sequence length="573" mass="61634">MKLHLTLAAALLSPIFAQQPPDGSPDGPPGGFPGRGGPMMQEERKLLGQFDKDENKRLDKDERAAAREFLKANPGQQRGPGGGGFPGGGRPGGPGGFGPREDNTPATPGAHVSPADVKPASGGLYAADTLRTVFLDFENADWEAELEAFHGTDVEVPATLTVDGKTYPGVGIHFRGMSSYMMVPAGKKRSLNVSLDLTEKKQRLDGYKTLNLLNSNGDGSFLSAVLYSQIARQYIAAPKANLVRVVINGENWGVYVNQQQFNKDFIQENFRTDKGARWKVRGSPNGQGGLDYIGDNVEEYKKRYDMKSGDDEDWQALIKLCKTLTETPADQLEAAVSPQLDVDSILWFLALDCGLMNSDGYWTRASDFSLYRDKEGKFHIIPGDMNECFRAAEGGPGGFGGPGGPRGGGRGFGGNGGPPSQGTPDGERPERGPQEAPRPQSSPAQGGAKLDPLTGLDDAKKPLRSKLLAVPALRKRYLENIHTLAEKDLDWKNLGPVVASYRELAGKEVAADTRKTSTTSDFEKLTSDKPEEAKAEAEAPRGFGHGGMALKTFADQRRAYLLSLPETAAAVAK</sequence>
<organism evidence="2 3">
    <name type="scientific">Luteolibacter soli</name>
    <dbReference type="NCBI Taxonomy" id="3135280"/>
    <lineage>
        <taxon>Bacteria</taxon>
        <taxon>Pseudomonadati</taxon>
        <taxon>Verrucomicrobiota</taxon>
        <taxon>Verrucomicrobiia</taxon>
        <taxon>Verrucomicrobiales</taxon>
        <taxon>Verrucomicrobiaceae</taxon>
        <taxon>Luteolibacter</taxon>
    </lineage>
</organism>
<feature type="compositionally biased region" description="Gly residues" evidence="1">
    <location>
        <begin position="394"/>
        <end position="419"/>
    </location>
</feature>
<accession>A0ABU9B480</accession>
<dbReference type="GO" id="GO:0016301">
    <property type="term" value="F:kinase activity"/>
    <property type="evidence" value="ECO:0007669"/>
    <property type="project" value="UniProtKB-KW"/>
</dbReference>
<dbReference type="EMBL" id="JBBUKT010000013">
    <property type="protein sequence ID" value="MEK7953767.1"/>
    <property type="molecule type" value="Genomic_DNA"/>
</dbReference>
<protein>
    <submittedName>
        <fullName evidence="2">CotH kinase family protein</fullName>
    </submittedName>
</protein>
<evidence type="ECO:0000256" key="1">
    <source>
        <dbReference type="SAM" id="MobiDB-lite"/>
    </source>
</evidence>
<feature type="compositionally biased region" description="Basic and acidic residues" evidence="1">
    <location>
        <begin position="41"/>
        <end position="70"/>
    </location>
</feature>
<comment type="caution">
    <text evidence="2">The sequence shown here is derived from an EMBL/GenBank/DDBJ whole genome shotgun (WGS) entry which is preliminary data.</text>
</comment>
<keyword evidence="3" id="KW-1185">Reference proteome</keyword>
<feature type="region of interest" description="Disordered" evidence="1">
    <location>
        <begin position="511"/>
        <end position="547"/>
    </location>
</feature>
<dbReference type="Pfam" id="PF08757">
    <property type="entry name" value="CotH"/>
    <property type="match status" value="1"/>
</dbReference>
<dbReference type="InterPro" id="IPR014867">
    <property type="entry name" value="Spore_coat_CotH_CotH2/3/7"/>
</dbReference>
<evidence type="ECO:0000313" key="3">
    <source>
        <dbReference type="Proteomes" id="UP001371305"/>
    </source>
</evidence>
<feature type="region of interest" description="Disordered" evidence="1">
    <location>
        <begin position="16"/>
        <end position="117"/>
    </location>
</feature>
<reference evidence="2 3" key="1">
    <citation type="submission" date="2024-04" db="EMBL/GenBank/DDBJ databases">
        <title>Luteolibacter sp. isolated from soil.</title>
        <authorList>
            <person name="An J."/>
        </authorList>
    </citation>
    <scope>NUCLEOTIDE SEQUENCE [LARGE SCALE GENOMIC DNA]</scope>
    <source>
        <strain evidence="2 3">Y139</strain>
    </source>
</reference>
<feature type="compositionally biased region" description="Basic and acidic residues" evidence="1">
    <location>
        <begin position="511"/>
        <end position="539"/>
    </location>
</feature>
<name>A0ABU9B480_9BACT</name>
<gene>
    <name evidence="2" type="ORF">WKV53_24845</name>
</gene>
<dbReference type="PANTHER" id="PTHR40050">
    <property type="entry name" value="INNER SPORE COAT PROTEIN H"/>
    <property type="match status" value="1"/>
</dbReference>
<feature type="compositionally biased region" description="Pro residues" evidence="1">
    <location>
        <begin position="22"/>
        <end position="31"/>
    </location>
</feature>
<dbReference type="Proteomes" id="UP001371305">
    <property type="component" value="Unassembled WGS sequence"/>
</dbReference>
<keyword evidence="2" id="KW-0808">Transferase</keyword>
<feature type="compositionally biased region" description="Gly residues" evidence="1">
    <location>
        <begin position="78"/>
        <end position="98"/>
    </location>
</feature>